<organism evidence="3 4">
    <name type="scientific">Methanocella paludicola (strain DSM 17711 / JCM 13418 / NBRC 101707 / SANAE)</name>
    <dbReference type="NCBI Taxonomy" id="304371"/>
    <lineage>
        <taxon>Archaea</taxon>
        <taxon>Methanobacteriati</taxon>
        <taxon>Methanobacteriota</taxon>
        <taxon>Stenosarchaea group</taxon>
        <taxon>Methanomicrobia</taxon>
        <taxon>Methanocellales</taxon>
        <taxon>Methanocellaceae</taxon>
        <taxon>Methanocella</taxon>
    </lineage>
</organism>
<reference evidence="4" key="3">
    <citation type="journal article" date="2011" name="PLoS ONE">
        <title>Genome sequence of a mesophilic hydrogenotrophic methanogen Methanocella paludicola, the first cultivated representative of the order Methanocellales.</title>
        <authorList>
            <person name="Sakai S."/>
            <person name="Takaki Y."/>
            <person name="Shimamura S."/>
            <person name="Sekine M."/>
            <person name="Tajima T."/>
            <person name="Kosugi H."/>
            <person name="Ichikawa N."/>
            <person name="Tasumi E."/>
            <person name="Hiraki A.T."/>
            <person name="Shimizu A."/>
            <person name="Kato Y."/>
            <person name="Nishiko R."/>
            <person name="Mori K."/>
            <person name="Fujita N."/>
            <person name="Imachi H."/>
            <person name="Takai K."/>
        </authorList>
    </citation>
    <scope>NUCLEOTIDE SEQUENCE [LARGE SCALE GENOMIC DNA]</scope>
    <source>
        <strain evidence="4">DSM 17711 / JCM 13418 / NBRC 101707 / SANAE</strain>
    </source>
</reference>
<dbReference type="PROSITE" id="PS51898">
    <property type="entry name" value="TYR_RECOMBINASE"/>
    <property type="match status" value="1"/>
</dbReference>
<sequence>MYISEVHLESYLLDTQGLSNKNVETIVRNIRAIQRVWGVLEPSNENALLLKAAMRQKGRSPNAIRQYLWAMKYWAKSYGKDIDFKAVPLPKPEKTVPKILDFQVVRDIIEDEGLSIRDRVIFMVFAFTACRVGELASINIGDIDHKARTLLIHDTKTRKEKVAPIPPRYYSILTVYLDARARYLAHIGRNTDALIVSERTWTDGDGKPHNELTSDGIRQAIYRIGERYGIDGPSQPGERRKRMLHPHTMRHTATTKLMDQLGNPEEVMRITGHSSSDMLDWYSHPHMERIKAKMESFSY</sequence>
<dbReference type="EMBL" id="AP011532">
    <property type="protein sequence ID" value="BAI61470.1"/>
    <property type="molecule type" value="Genomic_DNA"/>
</dbReference>
<dbReference type="SUPFAM" id="SSF56349">
    <property type="entry name" value="DNA breaking-rejoining enzymes"/>
    <property type="match status" value="1"/>
</dbReference>
<accession>D1YYE8</accession>
<evidence type="ECO:0000259" key="2">
    <source>
        <dbReference type="PROSITE" id="PS51898"/>
    </source>
</evidence>
<dbReference type="KEGG" id="mpd:MCP_1398"/>
<dbReference type="CDD" id="cd00397">
    <property type="entry name" value="DNA_BRE_C"/>
    <property type="match status" value="1"/>
</dbReference>
<dbReference type="GO" id="GO:0015074">
    <property type="term" value="P:DNA integration"/>
    <property type="evidence" value="ECO:0007669"/>
    <property type="project" value="InterPro"/>
</dbReference>
<dbReference type="InterPro" id="IPR013762">
    <property type="entry name" value="Integrase-like_cat_sf"/>
</dbReference>
<dbReference type="AlphaFoldDB" id="D1YYE8"/>
<dbReference type="STRING" id="304371.MCP_1398"/>
<dbReference type="GO" id="GO:0006310">
    <property type="term" value="P:DNA recombination"/>
    <property type="evidence" value="ECO:0007669"/>
    <property type="project" value="UniProtKB-KW"/>
</dbReference>
<dbReference type="PANTHER" id="PTHR30349:SF64">
    <property type="entry name" value="PROPHAGE INTEGRASE INTD-RELATED"/>
    <property type="match status" value="1"/>
</dbReference>
<dbReference type="PANTHER" id="PTHR30349">
    <property type="entry name" value="PHAGE INTEGRASE-RELATED"/>
    <property type="match status" value="1"/>
</dbReference>
<protein>
    <submittedName>
        <fullName evidence="3">Site-specific recombinase</fullName>
    </submittedName>
</protein>
<reference evidence="3 4" key="1">
    <citation type="journal article" date="2007" name="Appl. Environ. Microbiol.">
        <title>Isolation of key methanogens for global methane emission from rice paddy fields: a novel isolate affiliated with the clone cluster rice cluster I.</title>
        <authorList>
            <person name="Sakai S."/>
            <person name="Imachi H."/>
            <person name="Sekiguchi Y."/>
            <person name="Ohashi A."/>
            <person name="Harada H."/>
            <person name="Kamagata Y."/>
        </authorList>
    </citation>
    <scope>NUCLEOTIDE SEQUENCE [LARGE SCALE GENOMIC DNA]</scope>
    <source>
        <strain evidence="4">DSM 17711 / JCM 13418 / NBRC 101707 / SANAE</strain>
    </source>
</reference>
<dbReference type="Gene3D" id="1.10.443.10">
    <property type="entry name" value="Intergrase catalytic core"/>
    <property type="match status" value="1"/>
</dbReference>
<dbReference type="InterPro" id="IPR002104">
    <property type="entry name" value="Integrase_catalytic"/>
</dbReference>
<keyword evidence="1" id="KW-0233">DNA recombination</keyword>
<evidence type="ECO:0000313" key="3">
    <source>
        <dbReference type="EMBL" id="BAI61470.1"/>
    </source>
</evidence>
<dbReference type="Proteomes" id="UP000001882">
    <property type="component" value="Chromosome"/>
</dbReference>
<evidence type="ECO:0000256" key="1">
    <source>
        <dbReference type="ARBA" id="ARBA00023172"/>
    </source>
</evidence>
<gene>
    <name evidence="3" type="ordered locus">MCP_1398</name>
</gene>
<dbReference type="Pfam" id="PF00589">
    <property type="entry name" value="Phage_integrase"/>
    <property type="match status" value="1"/>
</dbReference>
<reference evidence="3 4" key="2">
    <citation type="journal article" date="2008" name="Int. J. Syst. Evol. Microbiol.">
        <title>Methanocella paludicola gen. nov., sp. nov., a methane-producing archaeon, the first isolate of the lineage 'Rice Cluster I', and proposal of the new archaeal order Methanocellales ord. nov.</title>
        <authorList>
            <person name="Sakai S."/>
            <person name="Imachi H."/>
            <person name="Hanada S."/>
            <person name="Ohashi A."/>
            <person name="Harada H."/>
            <person name="Kamagata Y."/>
        </authorList>
    </citation>
    <scope>NUCLEOTIDE SEQUENCE [LARGE SCALE GENOMIC DNA]</scope>
    <source>
        <strain evidence="4">DSM 17711 / JCM 13418 / NBRC 101707 / SANAE</strain>
    </source>
</reference>
<feature type="domain" description="Tyr recombinase" evidence="2">
    <location>
        <begin position="95"/>
        <end position="295"/>
    </location>
</feature>
<dbReference type="InParanoid" id="D1YYE8"/>
<name>D1YYE8_METPS</name>
<evidence type="ECO:0000313" key="4">
    <source>
        <dbReference type="Proteomes" id="UP000001882"/>
    </source>
</evidence>
<dbReference type="InterPro" id="IPR050090">
    <property type="entry name" value="Tyrosine_recombinase_XerCD"/>
</dbReference>
<proteinExistence type="predicted"/>
<dbReference type="InterPro" id="IPR011010">
    <property type="entry name" value="DNA_brk_join_enz"/>
</dbReference>
<keyword evidence="4" id="KW-1185">Reference proteome</keyword>
<dbReference type="eggNOG" id="arCOG01241">
    <property type="taxonomic scope" value="Archaea"/>
</dbReference>
<dbReference type="GO" id="GO:0003677">
    <property type="term" value="F:DNA binding"/>
    <property type="evidence" value="ECO:0007669"/>
    <property type="project" value="InterPro"/>
</dbReference>